<gene>
    <name evidence="1" type="ORF">MPNT_300014</name>
</gene>
<evidence type="ECO:0000313" key="1">
    <source>
        <dbReference type="EMBL" id="CAF0699840.1"/>
    </source>
</evidence>
<name>A0A8J2FSZ5_9BACT</name>
<dbReference type="AlphaFoldDB" id="A0A8J2FSZ5"/>
<comment type="caution">
    <text evidence="1">The sequence shown here is derived from an EMBL/GenBank/DDBJ whole genome shotgun (WGS) entry which is preliminary data.</text>
</comment>
<keyword evidence="2" id="KW-1185">Reference proteome</keyword>
<dbReference type="EMBL" id="CAJNOB010000024">
    <property type="protein sequence ID" value="CAF0699840.1"/>
    <property type="molecule type" value="Genomic_DNA"/>
</dbReference>
<protein>
    <submittedName>
        <fullName evidence="1">Uncharacterized protein</fullName>
    </submittedName>
</protein>
<proteinExistence type="predicted"/>
<dbReference type="Proteomes" id="UP000663859">
    <property type="component" value="Unassembled WGS sequence"/>
</dbReference>
<accession>A0A8J2FSZ5</accession>
<evidence type="ECO:0000313" key="2">
    <source>
        <dbReference type="Proteomes" id="UP000663859"/>
    </source>
</evidence>
<reference evidence="1" key="1">
    <citation type="submission" date="2021-02" db="EMBL/GenBank/DDBJ databases">
        <authorList>
            <person name="Cremers G."/>
            <person name="Picone N."/>
        </authorList>
    </citation>
    <scope>NUCLEOTIDE SEQUENCE</scope>
    <source>
        <strain evidence="1">PQ17</strain>
    </source>
</reference>
<sequence length="57" mass="6379">MHLLISLSRGIRPSRGPVGFSFTLLKAMIADLFPWWSTLVKGDALQMLADLYPLFGE</sequence>
<organism evidence="1 2">
    <name type="scientific">Candidatus Methylacidithermus pantelleriae</name>
    <dbReference type="NCBI Taxonomy" id="2744239"/>
    <lineage>
        <taxon>Bacteria</taxon>
        <taxon>Pseudomonadati</taxon>
        <taxon>Verrucomicrobiota</taxon>
        <taxon>Methylacidiphilae</taxon>
        <taxon>Methylacidiphilales</taxon>
        <taxon>Methylacidiphilaceae</taxon>
        <taxon>Candidatus Methylacidithermus</taxon>
    </lineage>
</organism>